<comment type="similarity">
    <text evidence="1">Belongs to the ARG7 family.</text>
</comment>
<dbReference type="GO" id="GO:0009733">
    <property type="term" value="P:response to auxin"/>
    <property type="evidence" value="ECO:0007669"/>
    <property type="project" value="InterPro"/>
</dbReference>
<dbReference type="Pfam" id="PF02519">
    <property type="entry name" value="Auxin_inducible"/>
    <property type="match status" value="2"/>
</dbReference>
<reference evidence="2 3" key="1">
    <citation type="submission" date="2020-08" db="EMBL/GenBank/DDBJ databases">
        <title>Plant Genome Project.</title>
        <authorList>
            <person name="Zhang R.-G."/>
        </authorList>
    </citation>
    <scope>NUCLEOTIDE SEQUENCE [LARGE SCALE GENOMIC DNA]</scope>
    <source>
        <tissue evidence="2">Rhizome</tissue>
    </source>
</reference>
<name>A0A8J5FYD6_ZINOF</name>
<dbReference type="Proteomes" id="UP000734854">
    <property type="component" value="Unassembled WGS sequence"/>
</dbReference>
<accession>A0A8J5FYD6</accession>
<dbReference type="PANTHER" id="PTHR31175:SF120">
    <property type="entry name" value="OS09G0547100 PROTEIN"/>
    <property type="match status" value="1"/>
</dbReference>
<evidence type="ECO:0000313" key="3">
    <source>
        <dbReference type="Proteomes" id="UP000734854"/>
    </source>
</evidence>
<evidence type="ECO:0000313" key="2">
    <source>
        <dbReference type="EMBL" id="KAG6496171.1"/>
    </source>
</evidence>
<protein>
    <submittedName>
        <fullName evidence="2">Uncharacterized protein</fullName>
    </submittedName>
</protein>
<comment type="caution">
    <text evidence="2">The sequence shown here is derived from an EMBL/GenBank/DDBJ whole genome shotgun (WGS) entry which is preliminary data.</text>
</comment>
<dbReference type="AlphaFoldDB" id="A0A8J5FYD6"/>
<sequence>MLSPKRLVEKAKKGLPLMISNSRSSSCDFNNVVVADKGHFVVYSMDDARFVVPLSFLKSCIFQELLKVSAEEFGLPGEGPITLACSGVFMEYVISLLKRSVSRDVEMLCLPPSIILAGAQIPRCFSISSSFLEHQLLAMLSPKRLVEKAKKGLPLMRANSRSSSCDFNNVVVADKGHFVVYSMDDARFVVPLSFLKSCIFQELLKVSAEEFGLPGEGPITLACSGVFMEYVVSLLKRSVSRDVEMALLASIDNASRCSDSSLVGLGCDQQRVAV</sequence>
<dbReference type="EMBL" id="JACMSC010000012">
    <property type="protein sequence ID" value="KAG6496171.1"/>
    <property type="molecule type" value="Genomic_DNA"/>
</dbReference>
<keyword evidence="3" id="KW-1185">Reference proteome</keyword>
<proteinExistence type="inferred from homology"/>
<dbReference type="PANTHER" id="PTHR31175">
    <property type="entry name" value="AUXIN-RESPONSIVE FAMILY PROTEIN"/>
    <property type="match status" value="1"/>
</dbReference>
<organism evidence="2 3">
    <name type="scientific">Zingiber officinale</name>
    <name type="common">Ginger</name>
    <name type="synonym">Amomum zingiber</name>
    <dbReference type="NCBI Taxonomy" id="94328"/>
    <lineage>
        <taxon>Eukaryota</taxon>
        <taxon>Viridiplantae</taxon>
        <taxon>Streptophyta</taxon>
        <taxon>Embryophyta</taxon>
        <taxon>Tracheophyta</taxon>
        <taxon>Spermatophyta</taxon>
        <taxon>Magnoliopsida</taxon>
        <taxon>Liliopsida</taxon>
        <taxon>Zingiberales</taxon>
        <taxon>Zingiberaceae</taxon>
        <taxon>Zingiber</taxon>
    </lineage>
</organism>
<gene>
    <name evidence="2" type="ORF">ZIOFF_044019</name>
</gene>
<dbReference type="InterPro" id="IPR003676">
    <property type="entry name" value="SAUR_fam"/>
</dbReference>
<evidence type="ECO:0000256" key="1">
    <source>
        <dbReference type="ARBA" id="ARBA00006974"/>
    </source>
</evidence>